<name>A0A0A9DAZ2_ARUDO</name>
<evidence type="ECO:0000313" key="2">
    <source>
        <dbReference type="EMBL" id="JAD80917.1"/>
    </source>
</evidence>
<dbReference type="AlphaFoldDB" id="A0A0A9DAZ2"/>
<reference evidence="2" key="2">
    <citation type="journal article" date="2015" name="Data Brief">
        <title>Shoot transcriptome of the giant reed, Arundo donax.</title>
        <authorList>
            <person name="Barrero R.A."/>
            <person name="Guerrero F.D."/>
            <person name="Moolhuijzen P."/>
            <person name="Goolsby J.A."/>
            <person name="Tidwell J."/>
            <person name="Bellgard S.E."/>
            <person name="Bellgard M.I."/>
        </authorList>
    </citation>
    <scope>NUCLEOTIDE SEQUENCE</scope>
    <source>
        <tissue evidence="2">Shoot tissue taken approximately 20 cm above the soil surface</tissue>
    </source>
</reference>
<feature type="compositionally biased region" description="Polar residues" evidence="1">
    <location>
        <begin position="11"/>
        <end position="31"/>
    </location>
</feature>
<dbReference type="EMBL" id="GBRH01216978">
    <property type="protein sequence ID" value="JAD80917.1"/>
    <property type="molecule type" value="Transcribed_RNA"/>
</dbReference>
<organism evidence="2">
    <name type="scientific">Arundo donax</name>
    <name type="common">Giant reed</name>
    <name type="synonym">Donax arundinaceus</name>
    <dbReference type="NCBI Taxonomy" id="35708"/>
    <lineage>
        <taxon>Eukaryota</taxon>
        <taxon>Viridiplantae</taxon>
        <taxon>Streptophyta</taxon>
        <taxon>Embryophyta</taxon>
        <taxon>Tracheophyta</taxon>
        <taxon>Spermatophyta</taxon>
        <taxon>Magnoliopsida</taxon>
        <taxon>Liliopsida</taxon>
        <taxon>Poales</taxon>
        <taxon>Poaceae</taxon>
        <taxon>PACMAD clade</taxon>
        <taxon>Arundinoideae</taxon>
        <taxon>Arundineae</taxon>
        <taxon>Arundo</taxon>
    </lineage>
</organism>
<sequence length="87" mass="9624">MSPVAMVRLEQATSDHGSTTADGLSNQSERSLSHTHNYVHYSSIAIASHHGALKQKMLECMVFRCFPPTISLPLFLSENINSLPRRA</sequence>
<proteinExistence type="predicted"/>
<accession>A0A0A9DAZ2</accession>
<feature type="region of interest" description="Disordered" evidence="1">
    <location>
        <begin position="1"/>
        <end position="31"/>
    </location>
</feature>
<protein>
    <submittedName>
        <fullName evidence="2">Uncharacterized protein</fullName>
    </submittedName>
</protein>
<evidence type="ECO:0000256" key="1">
    <source>
        <dbReference type="SAM" id="MobiDB-lite"/>
    </source>
</evidence>
<reference evidence="2" key="1">
    <citation type="submission" date="2014-09" db="EMBL/GenBank/DDBJ databases">
        <authorList>
            <person name="Magalhaes I.L.F."/>
            <person name="Oliveira U."/>
            <person name="Santos F.R."/>
            <person name="Vidigal T.H.D.A."/>
            <person name="Brescovit A.D."/>
            <person name="Santos A.J."/>
        </authorList>
    </citation>
    <scope>NUCLEOTIDE SEQUENCE</scope>
    <source>
        <tissue evidence="2">Shoot tissue taken approximately 20 cm above the soil surface</tissue>
    </source>
</reference>